<reference evidence="4" key="1">
    <citation type="submission" date="2022-07" db="EMBL/GenBank/DDBJ databases">
        <title>Phylogenomic reconstructions and comparative analyses of Kickxellomycotina fungi.</title>
        <authorList>
            <person name="Reynolds N.K."/>
            <person name="Stajich J.E."/>
            <person name="Barry K."/>
            <person name="Grigoriev I.V."/>
            <person name="Crous P."/>
            <person name="Smith M.E."/>
        </authorList>
    </citation>
    <scope>NUCLEOTIDE SEQUENCE</scope>
    <source>
        <strain evidence="4">NRRL 1566</strain>
    </source>
</reference>
<dbReference type="EMBL" id="JANBUW010000731">
    <property type="protein sequence ID" value="KAJ2845710.1"/>
    <property type="molecule type" value="Genomic_DNA"/>
</dbReference>
<dbReference type="OrthoDB" id="8300170at2759"/>
<evidence type="ECO:0008006" key="6">
    <source>
        <dbReference type="Google" id="ProtNLM"/>
    </source>
</evidence>
<keyword evidence="1" id="KW-0479">Metal-binding</keyword>
<evidence type="ECO:0000256" key="2">
    <source>
        <dbReference type="ARBA" id="ARBA00022842"/>
    </source>
</evidence>
<dbReference type="AlphaFoldDB" id="A0A9W8I346"/>
<dbReference type="InterPro" id="IPR036900">
    <property type="entry name" value="A-D-PHexomutase_C_sf"/>
</dbReference>
<accession>A0A9W8I346</accession>
<protein>
    <recommendedName>
        <fullName evidence="6">Phosphoglucomutase</fullName>
    </recommendedName>
</protein>
<evidence type="ECO:0000313" key="5">
    <source>
        <dbReference type="Proteomes" id="UP001139887"/>
    </source>
</evidence>
<keyword evidence="3" id="KW-0413">Isomerase</keyword>
<feature type="non-terminal residue" evidence="4">
    <location>
        <position position="1"/>
    </location>
</feature>
<keyword evidence="2" id="KW-0460">Magnesium</keyword>
<dbReference type="Proteomes" id="UP001139887">
    <property type="component" value="Unassembled WGS sequence"/>
</dbReference>
<dbReference type="Gene3D" id="3.30.310.50">
    <property type="entry name" value="Alpha-D-phosphohexomutase, C-terminal domain"/>
    <property type="match status" value="1"/>
</dbReference>
<dbReference type="GO" id="GO:0008973">
    <property type="term" value="F:phosphopentomutase activity"/>
    <property type="evidence" value="ECO:0007669"/>
    <property type="project" value="TreeGrafter"/>
</dbReference>
<dbReference type="GO" id="GO:0005634">
    <property type="term" value="C:nucleus"/>
    <property type="evidence" value="ECO:0007669"/>
    <property type="project" value="TreeGrafter"/>
</dbReference>
<evidence type="ECO:0000313" key="4">
    <source>
        <dbReference type="EMBL" id="KAJ2845710.1"/>
    </source>
</evidence>
<evidence type="ECO:0000256" key="1">
    <source>
        <dbReference type="ARBA" id="ARBA00022723"/>
    </source>
</evidence>
<organism evidence="4 5">
    <name type="scientific">Coemansia brasiliensis</name>
    <dbReference type="NCBI Taxonomy" id="2650707"/>
    <lineage>
        <taxon>Eukaryota</taxon>
        <taxon>Fungi</taxon>
        <taxon>Fungi incertae sedis</taxon>
        <taxon>Zoopagomycota</taxon>
        <taxon>Kickxellomycotina</taxon>
        <taxon>Kickxellomycetes</taxon>
        <taxon>Kickxellales</taxon>
        <taxon>Kickxellaceae</taxon>
        <taxon>Coemansia</taxon>
    </lineage>
</organism>
<keyword evidence="5" id="KW-1185">Reference proteome</keyword>
<comment type="caution">
    <text evidence="4">The sequence shown here is derived from an EMBL/GenBank/DDBJ whole genome shotgun (WGS) entry which is preliminary data.</text>
</comment>
<gene>
    <name evidence="4" type="ORF">IWW36_004671</name>
</gene>
<dbReference type="SUPFAM" id="SSF55957">
    <property type="entry name" value="Phosphoglucomutase, C-terminal domain"/>
    <property type="match status" value="1"/>
</dbReference>
<dbReference type="PANTHER" id="PTHR45745">
    <property type="entry name" value="PHOSPHOMANNOMUTASE 45A"/>
    <property type="match status" value="1"/>
</dbReference>
<dbReference type="GO" id="GO:0006166">
    <property type="term" value="P:purine ribonucleoside salvage"/>
    <property type="evidence" value="ECO:0007669"/>
    <property type="project" value="TreeGrafter"/>
</dbReference>
<proteinExistence type="predicted"/>
<dbReference type="PANTHER" id="PTHR45745:SF1">
    <property type="entry name" value="PHOSPHOGLUCOMUTASE 2B-RELATED"/>
    <property type="match status" value="1"/>
</dbReference>
<sequence length="117" mass="13523">GDVLRYPRTIGGFPVSYIRDLTIGFEMNNVDQQLQRLSFDENEYWPKFPVSQSSHMITFETRNGGRLTMRTSGTEPKLKYYLEVCNLEDDREAAARDLDIMAQAIAKELVRSSENRI</sequence>
<dbReference type="GO" id="GO:0046872">
    <property type="term" value="F:metal ion binding"/>
    <property type="evidence" value="ECO:0007669"/>
    <property type="project" value="UniProtKB-KW"/>
</dbReference>
<evidence type="ECO:0000256" key="3">
    <source>
        <dbReference type="ARBA" id="ARBA00023235"/>
    </source>
</evidence>
<name>A0A9W8I346_9FUNG</name>